<sequence length="133" mass="14783">MFETAIAFTLHLVIRDETKRGAVDAVADTVRRLRLTEKHMPQVRVARAAPDLRPFHKMRAVAKMHERIFIDPAGKARPPAGTVKLVFGGEERLACRDVHVDPACGMLPILVTERRLGGGFLRDLILHGSESVL</sequence>
<protein>
    <submittedName>
        <fullName evidence="1">Uncharacterized protein</fullName>
    </submittedName>
</protein>
<organism evidence="1">
    <name type="scientific">bioreactor metagenome</name>
    <dbReference type="NCBI Taxonomy" id="1076179"/>
    <lineage>
        <taxon>unclassified sequences</taxon>
        <taxon>metagenomes</taxon>
        <taxon>ecological metagenomes</taxon>
    </lineage>
</organism>
<reference evidence="1" key="1">
    <citation type="submission" date="2019-08" db="EMBL/GenBank/DDBJ databases">
        <authorList>
            <person name="Kucharzyk K."/>
            <person name="Murdoch R.W."/>
            <person name="Higgins S."/>
            <person name="Loffler F."/>
        </authorList>
    </citation>
    <scope>NUCLEOTIDE SEQUENCE</scope>
</reference>
<comment type="caution">
    <text evidence="1">The sequence shown here is derived from an EMBL/GenBank/DDBJ whole genome shotgun (WGS) entry which is preliminary data.</text>
</comment>
<evidence type="ECO:0000313" key="1">
    <source>
        <dbReference type="EMBL" id="MPN51518.1"/>
    </source>
</evidence>
<gene>
    <name evidence="1" type="ORF">SDC9_199166</name>
</gene>
<proteinExistence type="predicted"/>
<accession>A0A645IJQ6</accession>
<name>A0A645IJQ6_9ZZZZ</name>
<dbReference type="EMBL" id="VSSQ01116714">
    <property type="protein sequence ID" value="MPN51518.1"/>
    <property type="molecule type" value="Genomic_DNA"/>
</dbReference>
<dbReference type="AlphaFoldDB" id="A0A645IJQ6"/>